<dbReference type="Gene3D" id="3.30.1740.10">
    <property type="entry name" value="Zinc finger, PARP-type"/>
    <property type="match status" value="1"/>
</dbReference>
<feature type="domain" description="PARP-type" evidence="7">
    <location>
        <begin position="23"/>
        <end position="103"/>
    </location>
</feature>
<dbReference type="GO" id="GO:0008270">
    <property type="term" value="F:zinc ion binding"/>
    <property type="evidence" value="ECO:0007669"/>
    <property type="project" value="UniProtKB-KW"/>
</dbReference>
<dbReference type="PRINTS" id="PR00929">
    <property type="entry name" value="ATHOOK"/>
</dbReference>
<keyword evidence="2" id="KW-0479">Metal-binding</keyword>
<reference evidence="8 9" key="1">
    <citation type="journal article" date="2018" name="Mol. Biol. Evol.">
        <title>Broad Genomic Sampling Reveals a Smut Pathogenic Ancestry of the Fungal Clade Ustilaginomycotina.</title>
        <authorList>
            <person name="Kijpornyongpan T."/>
            <person name="Mondo S.J."/>
            <person name="Barry K."/>
            <person name="Sandor L."/>
            <person name="Lee J."/>
            <person name="Lipzen A."/>
            <person name="Pangilinan J."/>
            <person name="LaButti K."/>
            <person name="Hainaut M."/>
            <person name="Henrissat B."/>
            <person name="Grigoriev I.V."/>
            <person name="Spatafora J.W."/>
            <person name="Aime M.C."/>
        </authorList>
    </citation>
    <scope>NUCLEOTIDE SEQUENCE [LARGE SCALE GENOMIC DNA]</scope>
    <source>
        <strain evidence="8 9">MCA 5214</strain>
    </source>
</reference>
<dbReference type="EMBL" id="KZ819662">
    <property type="protein sequence ID" value="PWN30156.1"/>
    <property type="molecule type" value="Genomic_DNA"/>
</dbReference>
<dbReference type="InterPro" id="IPR001510">
    <property type="entry name" value="Znf_PARP"/>
</dbReference>
<accession>A0A316UXX5</accession>
<feature type="compositionally biased region" description="Basic residues" evidence="6">
    <location>
        <begin position="263"/>
        <end position="273"/>
    </location>
</feature>
<dbReference type="PROSITE" id="PS50064">
    <property type="entry name" value="ZF_PARP_2"/>
    <property type="match status" value="1"/>
</dbReference>
<dbReference type="SMART" id="SM00384">
    <property type="entry name" value="AT_hook"/>
    <property type="match status" value="3"/>
</dbReference>
<keyword evidence="9" id="KW-1185">Reference proteome</keyword>
<evidence type="ECO:0000313" key="9">
    <source>
        <dbReference type="Proteomes" id="UP000245884"/>
    </source>
</evidence>
<dbReference type="Proteomes" id="UP000245884">
    <property type="component" value="Unassembled WGS sequence"/>
</dbReference>
<evidence type="ECO:0000256" key="4">
    <source>
        <dbReference type="ARBA" id="ARBA00022833"/>
    </source>
</evidence>
<dbReference type="Pfam" id="PF00645">
    <property type="entry name" value="zf-PARP"/>
    <property type="match status" value="1"/>
</dbReference>
<gene>
    <name evidence="8" type="ORF">BDZ90DRAFT_225085</name>
</gene>
<evidence type="ECO:0000256" key="1">
    <source>
        <dbReference type="ARBA" id="ARBA00004123"/>
    </source>
</evidence>
<proteinExistence type="predicted"/>
<dbReference type="GeneID" id="37026471"/>
<feature type="region of interest" description="Disordered" evidence="6">
    <location>
        <begin position="108"/>
        <end position="329"/>
    </location>
</feature>
<evidence type="ECO:0000256" key="6">
    <source>
        <dbReference type="SAM" id="MobiDB-lite"/>
    </source>
</evidence>
<dbReference type="InterPro" id="IPR017956">
    <property type="entry name" value="AT_hook_DNA-bd_motif"/>
</dbReference>
<dbReference type="AlphaFoldDB" id="A0A316UXX5"/>
<dbReference type="STRING" id="1569628.A0A316UXX5"/>
<keyword evidence="5" id="KW-0539">Nucleus</keyword>
<feature type="compositionally biased region" description="Basic and acidic residues" evidence="6">
    <location>
        <begin position="108"/>
        <end position="148"/>
    </location>
</feature>
<dbReference type="SMART" id="SM01336">
    <property type="entry name" value="zf-PARP"/>
    <property type="match status" value="1"/>
</dbReference>
<evidence type="ECO:0000313" key="8">
    <source>
        <dbReference type="EMBL" id="PWN30156.1"/>
    </source>
</evidence>
<comment type="subcellular location">
    <subcellularLocation>
        <location evidence="1">Nucleus</location>
    </subcellularLocation>
</comment>
<keyword evidence="3" id="KW-0863">Zinc-finger</keyword>
<feature type="compositionally biased region" description="Low complexity" evidence="6">
    <location>
        <begin position="298"/>
        <end position="314"/>
    </location>
</feature>
<dbReference type="RefSeq" id="XP_025364768.1">
    <property type="nucleotide sequence ID" value="XM_025504648.1"/>
</dbReference>
<sequence length="329" mass="35510">MPVSGVYRLEVAKTGAAVCQEVSCKAAQIKIDKGCPRIGVLVQLPNIHSKTGDHAEIQSFKWRHWFCLTKRTINNMKAGFSDEIEDFDGWDELHPDDQEPIKRVFDRGFVHDSEVPEDIKQRREAGKPPAKADPEHAEWQNQQKERAKAITAALKEQQKARDAAAKANGGVPTAVNKPPPEPEMSPEPESKVKGKGKDKGPKAKTEAKAKKASAAKGGRGKKRKADSDEEEDAPAQDDSAGPSGGAGLRLPGDDDEEEDIKPKIKKPRGRPPKKAAAAADDAEEDVKPKVKKPRGRPPKNAATAAAGSSNGAAASKKRGRKAKQEPESD</sequence>
<evidence type="ECO:0000256" key="3">
    <source>
        <dbReference type="ARBA" id="ARBA00022771"/>
    </source>
</evidence>
<dbReference type="GO" id="GO:0003677">
    <property type="term" value="F:DNA binding"/>
    <property type="evidence" value="ECO:0007669"/>
    <property type="project" value="InterPro"/>
</dbReference>
<dbReference type="InterPro" id="IPR036957">
    <property type="entry name" value="Znf_PARP_sf"/>
</dbReference>
<dbReference type="SUPFAM" id="SSF57716">
    <property type="entry name" value="Glucocorticoid receptor-like (DNA-binding domain)"/>
    <property type="match status" value="1"/>
</dbReference>
<name>A0A316UXX5_9BASI</name>
<feature type="compositionally biased region" description="Basic residues" evidence="6">
    <location>
        <begin position="210"/>
        <end position="224"/>
    </location>
</feature>
<feature type="compositionally biased region" description="Basic and acidic residues" evidence="6">
    <location>
        <begin position="188"/>
        <end position="209"/>
    </location>
</feature>
<protein>
    <submittedName>
        <fullName evidence="8">Zf-PARP-domain-containing protein</fullName>
    </submittedName>
</protein>
<organism evidence="8 9">
    <name type="scientific">Jaminaea rosea</name>
    <dbReference type="NCBI Taxonomy" id="1569628"/>
    <lineage>
        <taxon>Eukaryota</taxon>
        <taxon>Fungi</taxon>
        <taxon>Dikarya</taxon>
        <taxon>Basidiomycota</taxon>
        <taxon>Ustilaginomycotina</taxon>
        <taxon>Exobasidiomycetes</taxon>
        <taxon>Microstromatales</taxon>
        <taxon>Microstromatales incertae sedis</taxon>
        <taxon>Jaminaea</taxon>
    </lineage>
</organism>
<evidence type="ECO:0000256" key="5">
    <source>
        <dbReference type="ARBA" id="ARBA00023242"/>
    </source>
</evidence>
<keyword evidence="4" id="KW-0862">Zinc</keyword>
<evidence type="ECO:0000256" key="2">
    <source>
        <dbReference type="ARBA" id="ARBA00022723"/>
    </source>
</evidence>
<dbReference type="OrthoDB" id="429950at2759"/>
<evidence type="ECO:0000259" key="7">
    <source>
        <dbReference type="PROSITE" id="PS50064"/>
    </source>
</evidence>
<dbReference type="GO" id="GO:0005634">
    <property type="term" value="C:nucleus"/>
    <property type="evidence" value="ECO:0007669"/>
    <property type="project" value="UniProtKB-SubCell"/>
</dbReference>